<keyword evidence="2" id="KW-0560">Oxidoreductase</keyword>
<name>A0A1G9J3J5_9ACTN</name>
<gene>
    <name evidence="5" type="ORF">SAMN05216298_3399</name>
</gene>
<dbReference type="Gene3D" id="3.40.50.720">
    <property type="entry name" value="NAD(P)-binding Rossmann-like Domain"/>
    <property type="match status" value="1"/>
</dbReference>
<dbReference type="SUPFAM" id="SSF51735">
    <property type="entry name" value="NAD(P)-binding Rossmann-fold domains"/>
    <property type="match status" value="1"/>
</dbReference>
<accession>A0A1G9J3J5</accession>
<dbReference type="PROSITE" id="PS51257">
    <property type="entry name" value="PROKAR_LIPOPROTEIN"/>
    <property type="match status" value="1"/>
</dbReference>
<dbReference type="InterPro" id="IPR055170">
    <property type="entry name" value="GFO_IDH_MocA-like_dom"/>
</dbReference>
<dbReference type="Pfam" id="PF01408">
    <property type="entry name" value="GFO_IDH_MocA"/>
    <property type="match status" value="1"/>
</dbReference>
<dbReference type="AlphaFoldDB" id="A0A1G9J3J5"/>
<dbReference type="PANTHER" id="PTHR22604">
    <property type="entry name" value="OXIDOREDUCTASES"/>
    <property type="match status" value="1"/>
</dbReference>
<evidence type="ECO:0000256" key="1">
    <source>
        <dbReference type="ARBA" id="ARBA00010928"/>
    </source>
</evidence>
<dbReference type="Proteomes" id="UP000198662">
    <property type="component" value="Unassembled WGS sequence"/>
</dbReference>
<dbReference type="GO" id="GO:0016491">
    <property type="term" value="F:oxidoreductase activity"/>
    <property type="evidence" value="ECO:0007669"/>
    <property type="project" value="UniProtKB-KW"/>
</dbReference>
<comment type="similarity">
    <text evidence="1">Belongs to the Gfo/Idh/MocA family.</text>
</comment>
<dbReference type="Gene3D" id="3.30.360.10">
    <property type="entry name" value="Dihydrodipicolinate Reductase, domain 2"/>
    <property type="match status" value="1"/>
</dbReference>
<keyword evidence="6" id="KW-1185">Reference proteome</keyword>
<evidence type="ECO:0000259" key="3">
    <source>
        <dbReference type="Pfam" id="PF01408"/>
    </source>
</evidence>
<evidence type="ECO:0000313" key="5">
    <source>
        <dbReference type="EMBL" id="SDL32088.1"/>
    </source>
</evidence>
<dbReference type="PANTHER" id="PTHR22604:SF105">
    <property type="entry name" value="TRANS-1,2-DIHYDROBENZENE-1,2-DIOL DEHYDROGENASE"/>
    <property type="match status" value="1"/>
</dbReference>
<dbReference type="InterPro" id="IPR036291">
    <property type="entry name" value="NAD(P)-bd_dom_sf"/>
</dbReference>
<dbReference type="SUPFAM" id="SSF55347">
    <property type="entry name" value="Glyceraldehyde-3-phosphate dehydrogenase-like, C-terminal domain"/>
    <property type="match status" value="1"/>
</dbReference>
<sequence>MARLAEIVPLTLVLTIAGSCGVLTSMVEPIRWGILATGGIASTFVEDLALLDDCRVTAVASRSAERAAAFAKKYDIPHALDSVQALAASDEVDIVYVATPHSHHYLPTLRLLEAGKHVLCEKAFAYNAAQTRTMFDVAREHQRFLMEAMWTRCNPAIREMRRAIKEGMIGEVVSVNGNFAISGDIPPSHRLRNPELAGGALLDLGVYPVTLAHLALGVPESVSAEAVMDAVTGVDAQTAITLKYPNAIAQLSCSYRGGAANEVTIAGTEGRIELHDYAYRPSGYTLVRYDGGSREFEAPYVGHGYVHEALEVHRALRQGRLESTLVPPQSTIEVMEILDAVRERIGLRYPGETHPKQS</sequence>
<proteinExistence type="inferred from homology"/>
<dbReference type="GO" id="GO:0000166">
    <property type="term" value="F:nucleotide binding"/>
    <property type="evidence" value="ECO:0007669"/>
    <property type="project" value="InterPro"/>
</dbReference>
<evidence type="ECO:0000256" key="2">
    <source>
        <dbReference type="ARBA" id="ARBA00023002"/>
    </source>
</evidence>
<dbReference type="EMBL" id="FNGF01000005">
    <property type="protein sequence ID" value="SDL32088.1"/>
    <property type="molecule type" value="Genomic_DNA"/>
</dbReference>
<protein>
    <submittedName>
        <fullName evidence="5">Predicted dehydrogenase</fullName>
    </submittedName>
</protein>
<evidence type="ECO:0000313" key="6">
    <source>
        <dbReference type="Proteomes" id="UP000198662"/>
    </source>
</evidence>
<dbReference type="STRING" id="380244.SAMN05216298_3399"/>
<reference evidence="6" key="1">
    <citation type="submission" date="2016-10" db="EMBL/GenBank/DDBJ databases">
        <authorList>
            <person name="Varghese N."/>
            <person name="Submissions S."/>
        </authorList>
    </citation>
    <scope>NUCLEOTIDE SEQUENCE [LARGE SCALE GENOMIC DNA]</scope>
    <source>
        <strain evidence="6">CGMCC 4.3147</strain>
    </source>
</reference>
<dbReference type="Pfam" id="PF22725">
    <property type="entry name" value="GFO_IDH_MocA_C3"/>
    <property type="match status" value="1"/>
</dbReference>
<dbReference type="InterPro" id="IPR000683">
    <property type="entry name" value="Gfo/Idh/MocA-like_OxRdtase_N"/>
</dbReference>
<dbReference type="InterPro" id="IPR050984">
    <property type="entry name" value="Gfo/Idh/MocA_domain"/>
</dbReference>
<evidence type="ECO:0000259" key="4">
    <source>
        <dbReference type="Pfam" id="PF22725"/>
    </source>
</evidence>
<feature type="domain" description="Gfo/Idh/MocA-like oxidoreductase N-terminal" evidence="3">
    <location>
        <begin position="30"/>
        <end position="146"/>
    </location>
</feature>
<organism evidence="5 6">
    <name type="scientific">Glycomyces sambucus</name>
    <dbReference type="NCBI Taxonomy" id="380244"/>
    <lineage>
        <taxon>Bacteria</taxon>
        <taxon>Bacillati</taxon>
        <taxon>Actinomycetota</taxon>
        <taxon>Actinomycetes</taxon>
        <taxon>Glycomycetales</taxon>
        <taxon>Glycomycetaceae</taxon>
        <taxon>Glycomyces</taxon>
    </lineage>
</organism>
<feature type="domain" description="GFO/IDH/MocA-like oxidoreductase" evidence="4">
    <location>
        <begin position="157"/>
        <end position="273"/>
    </location>
</feature>